<reference evidence="5 6" key="1">
    <citation type="submission" date="2023-12" db="EMBL/GenBank/DDBJ databases">
        <title>Pseudomonas sp. T5W1.</title>
        <authorList>
            <person name="Maltman C."/>
        </authorList>
    </citation>
    <scope>NUCLEOTIDE SEQUENCE [LARGE SCALE GENOMIC DNA]</scope>
    <source>
        <strain evidence="5 6">T5W1</strain>
    </source>
</reference>
<feature type="transmembrane region" description="Helical" evidence="3">
    <location>
        <begin position="378"/>
        <end position="395"/>
    </location>
</feature>
<feature type="domain" description="GGDEF" evidence="4">
    <location>
        <begin position="482"/>
        <end position="618"/>
    </location>
</feature>
<dbReference type="InterPro" id="IPR043128">
    <property type="entry name" value="Rev_trsase/Diguanyl_cyclase"/>
</dbReference>
<dbReference type="Proteomes" id="UP001292571">
    <property type="component" value="Unassembled WGS sequence"/>
</dbReference>
<dbReference type="InterPro" id="IPR029787">
    <property type="entry name" value="Nucleotide_cyclase"/>
</dbReference>
<organism evidence="5 6">
    <name type="scientific">Pseudomonas spirodelae</name>
    <dbReference type="NCBI Taxonomy" id="3101751"/>
    <lineage>
        <taxon>Bacteria</taxon>
        <taxon>Pseudomonadati</taxon>
        <taxon>Pseudomonadota</taxon>
        <taxon>Gammaproteobacteria</taxon>
        <taxon>Pseudomonadales</taxon>
        <taxon>Pseudomonadaceae</taxon>
        <taxon>Pseudomonas</taxon>
    </lineage>
</organism>
<dbReference type="Pfam" id="PF00990">
    <property type="entry name" value="GGDEF"/>
    <property type="match status" value="1"/>
</dbReference>
<dbReference type="Gene3D" id="2.60.40.2380">
    <property type="match status" value="1"/>
</dbReference>
<keyword evidence="6" id="KW-1185">Reference proteome</keyword>
<keyword evidence="5" id="KW-0808">Transferase</keyword>
<evidence type="ECO:0000256" key="2">
    <source>
        <dbReference type="ARBA" id="ARBA00034247"/>
    </source>
</evidence>
<evidence type="ECO:0000259" key="4">
    <source>
        <dbReference type="PROSITE" id="PS50887"/>
    </source>
</evidence>
<feature type="transmembrane region" description="Helical" evidence="3">
    <location>
        <begin position="292"/>
        <end position="313"/>
    </location>
</feature>
<evidence type="ECO:0000313" key="5">
    <source>
        <dbReference type="EMBL" id="MEA1604786.1"/>
    </source>
</evidence>
<evidence type="ECO:0000256" key="1">
    <source>
        <dbReference type="ARBA" id="ARBA00012528"/>
    </source>
</evidence>
<accession>A0ABU5P578</accession>
<keyword evidence="3" id="KW-0812">Transmembrane</keyword>
<dbReference type="SUPFAM" id="SSF55073">
    <property type="entry name" value="Nucleotide cyclase"/>
    <property type="match status" value="1"/>
</dbReference>
<dbReference type="Pfam" id="PF07695">
    <property type="entry name" value="7TMR-DISM_7TM"/>
    <property type="match status" value="1"/>
</dbReference>
<proteinExistence type="predicted"/>
<dbReference type="InterPro" id="IPR000160">
    <property type="entry name" value="GGDEF_dom"/>
</dbReference>
<feature type="transmembrane region" description="Helical" evidence="3">
    <location>
        <begin position="199"/>
        <end position="217"/>
    </location>
</feature>
<evidence type="ECO:0000256" key="3">
    <source>
        <dbReference type="SAM" id="Phobius"/>
    </source>
</evidence>
<dbReference type="CDD" id="cd01949">
    <property type="entry name" value="GGDEF"/>
    <property type="match status" value="1"/>
</dbReference>
<dbReference type="EMBL" id="JAYEET010000008">
    <property type="protein sequence ID" value="MEA1604786.1"/>
    <property type="molecule type" value="Genomic_DNA"/>
</dbReference>
<dbReference type="GO" id="GO:0052621">
    <property type="term" value="F:diguanylate cyclase activity"/>
    <property type="evidence" value="ECO:0007669"/>
    <property type="project" value="UniProtKB-EC"/>
</dbReference>
<keyword evidence="3" id="KW-1133">Transmembrane helix</keyword>
<comment type="catalytic activity">
    <reaction evidence="2">
        <text>2 GTP = 3',3'-c-di-GMP + 2 diphosphate</text>
        <dbReference type="Rhea" id="RHEA:24898"/>
        <dbReference type="ChEBI" id="CHEBI:33019"/>
        <dbReference type="ChEBI" id="CHEBI:37565"/>
        <dbReference type="ChEBI" id="CHEBI:58805"/>
        <dbReference type="EC" id="2.7.7.65"/>
    </reaction>
</comment>
<keyword evidence="3" id="KW-0472">Membrane</keyword>
<dbReference type="Gene3D" id="3.30.70.270">
    <property type="match status" value="1"/>
</dbReference>
<feature type="transmembrane region" description="Helical" evidence="3">
    <location>
        <begin position="319"/>
        <end position="338"/>
    </location>
</feature>
<feature type="transmembrane region" description="Helical" evidence="3">
    <location>
        <begin position="345"/>
        <end position="366"/>
    </location>
</feature>
<dbReference type="InterPro" id="IPR011622">
    <property type="entry name" value="7TMR_DISM_rcpt_extracell_dom2"/>
</dbReference>
<gene>
    <name evidence="5" type="ORF">SOP97_03005</name>
</gene>
<comment type="caution">
    <text evidence="5">The sequence shown here is derived from an EMBL/GenBank/DDBJ whole genome shotgun (WGS) entry which is preliminary data.</text>
</comment>
<feature type="transmembrane region" description="Helical" evidence="3">
    <location>
        <begin position="260"/>
        <end position="280"/>
    </location>
</feature>
<dbReference type="RefSeq" id="WP_274087361.1">
    <property type="nucleotide sequence ID" value="NZ_JAYEET010000008.1"/>
</dbReference>
<dbReference type="PANTHER" id="PTHR45138:SF9">
    <property type="entry name" value="DIGUANYLATE CYCLASE DGCM-RELATED"/>
    <property type="match status" value="1"/>
</dbReference>
<dbReference type="NCBIfam" id="TIGR00254">
    <property type="entry name" value="GGDEF"/>
    <property type="match status" value="1"/>
</dbReference>
<dbReference type="InterPro" id="IPR011623">
    <property type="entry name" value="7TMR_DISM_rcpt_extracell_dom1"/>
</dbReference>
<keyword evidence="5" id="KW-0548">Nucleotidyltransferase</keyword>
<dbReference type="PANTHER" id="PTHR45138">
    <property type="entry name" value="REGULATORY COMPONENTS OF SENSORY TRANSDUCTION SYSTEM"/>
    <property type="match status" value="1"/>
</dbReference>
<evidence type="ECO:0000313" key="6">
    <source>
        <dbReference type="Proteomes" id="UP001292571"/>
    </source>
</evidence>
<dbReference type="PROSITE" id="PS50887">
    <property type="entry name" value="GGDEF"/>
    <property type="match status" value="1"/>
</dbReference>
<dbReference type="InterPro" id="IPR050469">
    <property type="entry name" value="Diguanylate_Cyclase"/>
</dbReference>
<feature type="transmembrane region" description="Helical" evidence="3">
    <location>
        <begin position="224"/>
        <end position="240"/>
    </location>
</feature>
<protein>
    <recommendedName>
        <fullName evidence="1">diguanylate cyclase</fullName>
        <ecNumber evidence="1">2.7.7.65</ecNumber>
    </recommendedName>
</protein>
<dbReference type="EC" id="2.7.7.65" evidence="1"/>
<dbReference type="Pfam" id="PF07696">
    <property type="entry name" value="7TMR-DISMED2"/>
    <property type="match status" value="1"/>
</dbReference>
<dbReference type="SMART" id="SM00267">
    <property type="entry name" value="GGDEF"/>
    <property type="match status" value="1"/>
</dbReference>
<sequence>MHKPRYRPLLAGWRLLLIALLAIPTGALAQVLDVTRMPNAALSLTTAVELLEDPQRRLSLADVQSPVNAARFIGEMPPTAALALGFTRSAYWLRITLGNSSNAPLERMLVVDNPRISYVETYLPNAHGHYRSVRTGCDTPFDTRIYPNRNFVFPLSLPAQSKQVIYLRLESTVGLLVPLQLWTPKAFHDYERDDYVAQAWYFGMASAMILFNLMLFIALRERIYLFYITFVTCTACTLAIKNGMIPPWFGNGLNLHSNVAYYSGASLTVSSLLLFMRHMLETHRLMPRMDRLLQGLVVLFLLSPLAFALALPAVARMTILLYLSCAALILVVVLMCAYKRQRSAYFFLGAFVLLIFGGAMTLLRALGIVPTNAFTVDGVQLGSTMEMLLLAFALADRLNVMRKEKARVQVELLHAQQQLVDSLKISERELEQRVVQRTDELQVLNSKLEALSLTDSLTGIANRRHFDMLLQQEWQRAKRLGQPLALGMLDVDHFKDYNDHYGHLAGDTCLREVAQALAASLSRSSDVVARFGGEEFVFISPMSDAQDALHVAQRVVQAVADLALPHASSPIGYVTVSVGVVAVRPGPASTAEDMLRRADAALYQAKNNGRNRAELAAE</sequence>
<name>A0ABU5P578_9PSED</name>